<protein>
    <submittedName>
        <fullName evidence="2">Uncharacterized protein</fullName>
    </submittedName>
</protein>
<sequence>MWALAWVCTTALVTFGSMYLWESSLLTGIAIVLSLAVGVGMVLANRKFVNAADELQRKIQLESMALTLGLTVVVGLAYSQLDTTNLINADAEISTLVLFMGVTYIVCTAINNRKYS</sequence>
<keyword evidence="1" id="KW-0812">Transmembrane</keyword>
<dbReference type="AlphaFoldDB" id="A0A4Q0PD75"/>
<gene>
    <name evidence="2" type="ORF">DSM00_257</name>
</gene>
<name>A0A4Q0PD75_9FLAO</name>
<keyword evidence="1" id="KW-0472">Membrane</keyword>
<organism evidence="2 3">
    <name type="scientific">Leeuwenhoekiella aequorea</name>
    <dbReference type="NCBI Taxonomy" id="283736"/>
    <lineage>
        <taxon>Bacteria</taxon>
        <taxon>Pseudomonadati</taxon>
        <taxon>Bacteroidota</taxon>
        <taxon>Flavobacteriia</taxon>
        <taxon>Flavobacteriales</taxon>
        <taxon>Flavobacteriaceae</taxon>
        <taxon>Leeuwenhoekiella</taxon>
    </lineage>
</organism>
<feature type="transmembrane region" description="Helical" evidence="1">
    <location>
        <begin position="93"/>
        <end position="111"/>
    </location>
</feature>
<accession>A0A4Q0PD75</accession>
<keyword evidence="3" id="KW-1185">Reference proteome</keyword>
<dbReference type="Proteomes" id="UP000289238">
    <property type="component" value="Unassembled WGS sequence"/>
</dbReference>
<reference evidence="2 3" key="1">
    <citation type="submission" date="2018-07" db="EMBL/GenBank/DDBJ databases">
        <title>Leeuwenhoekiella genomics.</title>
        <authorList>
            <person name="Tahon G."/>
            <person name="Willems A."/>
        </authorList>
    </citation>
    <scope>NUCLEOTIDE SEQUENCE [LARGE SCALE GENOMIC DNA]</scope>
    <source>
        <strain evidence="2 3">LMG 22550</strain>
    </source>
</reference>
<feature type="transmembrane region" description="Helical" evidence="1">
    <location>
        <begin position="64"/>
        <end position="81"/>
    </location>
</feature>
<comment type="caution">
    <text evidence="2">The sequence shown here is derived from an EMBL/GenBank/DDBJ whole genome shotgun (WGS) entry which is preliminary data.</text>
</comment>
<keyword evidence="1" id="KW-1133">Transmembrane helix</keyword>
<proteinExistence type="predicted"/>
<evidence type="ECO:0000313" key="2">
    <source>
        <dbReference type="EMBL" id="RXG24468.1"/>
    </source>
</evidence>
<evidence type="ECO:0000256" key="1">
    <source>
        <dbReference type="SAM" id="Phobius"/>
    </source>
</evidence>
<evidence type="ECO:0000313" key="3">
    <source>
        <dbReference type="Proteomes" id="UP000289238"/>
    </source>
</evidence>
<dbReference type="EMBL" id="QOVM01000001">
    <property type="protein sequence ID" value="RXG24468.1"/>
    <property type="molecule type" value="Genomic_DNA"/>
</dbReference>
<feature type="transmembrane region" description="Helical" evidence="1">
    <location>
        <begin position="26"/>
        <end position="44"/>
    </location>
</feature>